<proteinExistence type="predicted"/>
<protein>
    <submittedName>
        <fullName evidence="1">3-oxoacyl-ACP synthase</fullName>
    </submittedName>
</protein>
<accession>A0ACB5REX8</accession>
<evidence type="ECO:0000313" key="2">
    <source>
        <dbReference type="Proteomes" id="UP001058074"/>
    </source>
</evidence>
<evidence type="ECO:0000313" key="1">
    <source>
        <dbReference type="EMBL" id="GKX67339.1"/>
    </source>
</evidence>
<gene>
    <name evidence="1" type="ORF">rsdtw13_25970</name>
</gene>
<dbReference type="Proteomes" id="UP001058074">
    <property type="component" value="Unassembled WGS sequence"/>
</dbReference>
<name>A0ACB5REX8_9CLOT</name>
<reference evidence="1" key="1">
    <citation type="journal article" date="2025" name="Int. J. Syst. Evol. Microbiol.">
        <title>Inconstantimicrobium mannanitabidum sp. nov., a novel member of the family Clostridiaceae isolated from anoxic soil under the treatment of reductive soil disinfestation.</title>
        <authorList>
            <person name="Ueki A."/>
            <person name="Tonouchi A."/>
            <person name="Honma S."/>
            <person name="Kaku N."/>
            <person name="Ueki K."/>
        </authorList>
    </citation>
    <scope>NUCLEOTIDE SEQUENCE</scope>
    <source>
        <strain evidence="1">TW13</strain>
    </source>
</reference>
<organism evidence="1 2">
    <name type="scientific">Inconstantimicrobium mannanitabidum</name>
    <dbReference type="NCBI Taxonomy" id="1604901"/>
    <lineage>
        <taxon>Bacteria</taxon>
        <taxon>Bacillati</taxon>
        <taxon>Bacillota</taxon>
        <taxon>Clostridia</taxon>
        <taxon>Eubacteriales</taxon>
        <taxon>Clostridiaceae</taxon>
        <taxon>Inconstantimicrobium</taxon>
    </lineage>
</organism>
<comment type="caution">
    <text evidence="1">The sequence shown here is derived from an EMBL/GenBank/DDBJ whole genome shotgun (WGS) entry which is preliminary data.</text>
</comment>
<dbReference type="EMBL" id="BROD01000001">
    <property type="protein sequence ID" value="GKX67339.1"/>
    <property type="molecule type" value="Genomic_DNA"/>
</dbReference>
<keyword evidence="2" id="KW-1185">Reference proteome</keyword>
<sequence>MNIKIKGIEYYHPKSKYSNEYFINHFNKRGIDISGLLEASGRQNRYISDDPNENSLTMAIEASKKVVQASNIDLNDIGLVVCVSTTPEFLAPTNAMRIHKILGLTRKAIAYDMNANCSGLVIAMDQVCRMMKSNNSLKYTLVVGVDQLFRHTDPNDSLTHTNFAESACAILLENVDDTCSDFLDSSFFTYNEYSNYVTFPPKGLSTLLDSVEIKDGEDNIIKYDDFNCDDAFASSIDSINEMLSRNNLKKSDIKLYCLSQFAKSNIDNIKDTLEEPESKFPFIGDEFGYTGLTSPFIALKDSIDKNKIQRGDHIILWTVGVGVIASGILLRY</sequence>